<gene>
    <name evidence="1" type="ORF">DW663_12125</name>
</gene>
<dbReference type="AlphaFoldDB" id="A0A414PMG9"/>
<proteinExistence type="predicted"/>
<accession>A0A414PMG9</accession>
<reference evidence="1 2" key="1">
    <citation type="submission" date="2018-08" db="EMBL/GenBank/DDBJ databases">
        <title>A genome reference for cultivated species of the human gut microbiota.</title>
        <authorList>
            <person name="Zou Y."/>
            <person name="Xue W."/>
            <person name="Luo G."/>
        </authorList>
    </citation>
    <scope>NUCLEOTIDE SEQUENCE [LARGE SCALE GENOMIC DNA]</scope>
    <source>
        <strain evidence="1 2">AM25-1</strain>
    </source>
</reference>
<sequence>MKIGFAITCYDKFEEANILIELIRKEFKGDYKISLCSNHEKGEEITKNFRIDQYIQGRNIVNIDGDIHKPQNLEKRISIVLRGTDSVLRSCREALNMDVDYIIHMHSDAWCLKEEKILELVNKMKKLEKKLALRSDGFEKLNIRSLAKADDHFFIFEKKYALENKVFQLLPEEQFPHSLTIHEILMLNFCIKYGLRNIWNYRERKSLYNYDRKKVFSQNTLRPVSYDPYYKFLHLHRASFPNEYGKVLQAIYLKENTSGKSEYINDFINKYYRDKNEVLSELEKIEKKYDRILKYCFYSKEIIENREITYKEKLVKEINILTPMKNILKNFLKFGYRKLLKLKGDKEIENIAVFYSEEVKLSKFVEDNWTATLYYDRDIGLEK</sequence>
<evidence type="ECO:0000313" key="1">
    <source>
        <dbReference type="EMBL" id="RHF69800.1"/>
    </source>
</evidence>
<name>A0A414PMG9_FUSMR</name>
<evidence type="ECO:0000313" key="2">
    <source>
        <dbReference type="Proteomes" id="UP000284676"/>
    </source>
</evidence>
<protein>
    <submittedName>
        <fullName evidence="1">Uncharacterized protein</fullName>
    </submittedName>
</protein>
<organism evidence="1 2">
    <name type="scientific">Fusobacterium mortiferum</name>
    <dbReference type="NCBI Taxonomy" id="850"/>
    <lineage>
        <taxon>Bacteria</taxon>
        <taxon>Fusobacteriati</taxon>
        <taxon>Fusobacteriota</taxon>
        <taxon>Fusobacteriia</taxon>
        <taxon>Fusobacteriales</taxon>
        <taxon>Fusobacteriaceae</taxon>
        <taxon>Fusobacterium</taxon>
    </lineage>
</organism>
<comment type="caution">
    <text evidence="1">The sequence shown here is derived from an EMBL/GenBank/DDBJ whole genome shotgun (WGS) entry which is preliminary data.</text>
</comment>
<dbReference type="RefSeq" id="WP_118234725.1">
    <property type="nucleotide sequence ID" value="NZ_QRHL01000039.1"/>
</dbReference>
<dbReference type="EMBL" id="QRHL01000039">
    <property type="protein sequence ID" value="RHF69800.1"/>
    <property type="molecule type" value="Genomic_DNA"/>
</dbReference>
<dbReference type="Proteomes" id="UP000284676">
    <property type="component" value="Unassembled WGS sequence"/>
</dbReference>